<gene>
    <name evidence="1" type="ORF">RPERSI_LOCUS6375</name>
</gene>
<accession>A0ACA9MUJ9</accession>
<evidence type="ECO:0000313" key="1">
    <source>
        <dbReference type="EMBL" id="CAG8612838.1"/>
    </source>
</evidence>
<feature type="non-terminal residue" evidence="1">
    <location>
        <position position="459"/>
    </location>
</feature>
<proteinExistence type="predicted"/>
<sequence>MSRNQSMLNDEIDQSTLSSNANIDTKTVKNIDDHAVDISLPSSNDTLLHGTKLFLVTFGLSCSIFLAALDVLIISTALPKIVSDFNGLDQFALVAISYIITEVSFQPMYGKLSDIFGPKATFIFAVAIFLLGSFLCGVATNMISLIIYRAIAGIGGGGITSISSVVGPLLGGVFTDYINWRWCFFINLPTGVIALIIIIFLLYLPKPTGSLLDKFKRIDIIGIIIMMSSTVCILLSLNWGGNLYTWDSPMIIVLLCVGILGYIIFALVEIFIVDEPVVPRAVLYSCCFYTPLYFQVVKADSATQSGLNFIPFALGVTVASFLSGQLFSHTDKISFQLVIIFASLLVIAGNGLTTIWDENTGYIELSVCMIISGFGIGLTVQSSILCVQCLIERKYIASVTTLSYFFRNIGAVFGITISGIVFNIKLSQLLSTLTLPSYFSTQSVYTIQSLPPDTRTLVI</sequence>
<evidence type="ECO:0000313" key="2">
    <source>
        <dbReference type="Proteomes" id="UP000789920"/>
    </source>
</evidence>
<organism evidence="1 2">
    <name type="scientific">Racocetra persica</name>
    <dbReference type="NCBI Taxonomy" id="160502"/>
    <lineage>
        <taxon>Eukaryota</taxon>
        <taxon>Fungi</taxon>
        <taxon>Fungi incertae sedis</taxon>
        <taxon>Mucoromycota</taxon>
        <taxon>Glomeromycotina</taxon>
        <taxon>Glomeromycetes</taxon>
        <taxon>Diversisporales</taxon>
        <taxon>Gigasporaceae</taxon>
        <taxon>Racocetra</taxon>
    </lineage>
</organism>
<name>A0ACA9MUJ9_9GLOM</name>
<reference evidence="1" key="1">
    <citation type="submission" date="2021-06" db="EMBL/GenBank/DDBJ databases">
        <authorList>
            <person name="Kallberg Y."/>
            <person name="Tangrot J."/>
            <person name="Rosling A."/>
        </authorList>
    </citation>
    <scope>NUCLEOTIDE SEQUENCE</scope>
    <source>
        <strain evidence="1">MA461A</strain>
    </source>
</reference>
<dbReference type="Proteomes" id="UP000789920">
    <property type="component" value="Unassembled WGS sequence"/>
</dbReference>
<keyword evidence="2" id="KW-1185">Reference proteome</keyword>
<comment type="caution">
    <text evidence="1">The sequence shown here is derived from an EMBL/GenBank/DDBJ whole genome shotgun (WGS) entry which is preliminary data.</text>
</comment>
<protein>
    <submittedName>
        <fullName evidence="1">28099_t:CDS:1</fullName>
    </submittedName>
</protein>
<dbReference type="EMBL" id="CAJVQC010010114">
    <property type="protein sequence ID" value="CAG8612838.1"/>
    <property type="molecule type" value="Genomic_DNA"/>
</dbReference>